<evidence type="ECO:0000313" key="3">
    <source>
        <dbReference type="Proteomes" id="UP000316621"/>
    </source>
</evidence>
<dbReference type="InterPro" id="IPR025422">
    <property type="entry name" value="TGA_domain"/>
</dbReference>
<dbReference type="Gramene" id="RZC84468">
    <property type="protein sequence ID" value="RZC84468"/>
    <property type="gene ID" value="C5167_047252"/>
</dbReference>
<accession>A0A4Y7LJ13</accession>
<feature type="domain" description="DOG1" evidence="1">
    <location>
        <begin position="1"/>
        <end position="124"/>
    </location>
</feature>
<name>A0A4Y7LJ13_PAPSO</name>
<reference evidence="2 3" key="1">
    <citation type="journal article" date="2018" name="Science">
        <title>The opium poppy genome and morphinan production.</title>
        <authorList>
            <person name="Guo L."/>
            <person name="Winzer T."/>
            <person name="Yang X."/>
            <person name="Li Y."/>
            <person name="Ning Z."/>
            <person name="He Z."/>
            <person name="Teodor R."/>
            <person name="Lu Y."/>
            <person name="Bowser T.A."/>
            <person name="Graham I.A."/>
            <person name="Ye K."/>
        </authorList>
    </citation>
    <scope>NUCLEOTIDE SEQUENCE [LARGE SCALE GENOMIC DNA]</scope>
    <source>
        <strain evidence="3">cv. HN1</strain>
        <tissue evidence="2">Leaves</tissue>
    </source>
</reference>
<dbReference type="PANTHER" id="PTHR46354:SF13">
    <property type="entry name" value="PROTEIN DOG1-LIKE 4"/>
    <property type="match status" value="1"/>
</dbReference>
<organism evidence="2 3">
    <name type="scientific">Papaver somniferum</name>
    <name type="common">Opium poppy</name>
    <dbReference type="NCBI Taxonomy" id="3469"/>
    <lineage>
        <taxon>Eukaryota</taxon>
        <taxon>Viridiplantae</taxon>
        <taxon>Streptophyta</taxon>
        <taxon>Embryophyta</taxon>
        <taxon>Tracheophyta</taxon>
        <taxon>Spermatophyta</taxon>
        <taxon>Magnoliopsida</taxon>
        <taxon>Ranunculales</taxon>
        <taxon>Papaveraceae</taxon>
        <taxon>Papaveroideae</taxon>
        <taxon>Papaver</taxon>
    </lineage>
</organism>
<dbReference type="EMBL" id="CM010725">
    <property type="protein sequence ID" value="RZC84468.1"/>
    <property type="molecule type" value="Genomic_DNA"/>
</dbReference>
<dbReference type="GO" id="GO:0006351">
    <property type="term" value="P:DNA-templated transcription"/>
    <property type="evidence" value="ECO:0007669"/>
    <property type="project" value="InterPro"/>
</dbReference>
<dbReference type="PANTHER" id="PTHR46354">
    <property type="entry name" value="DOG1 DOMAIN-CONTAINING PROTEIN"/>
    <property type="match status" value="1"/>
</dbReference>
<protein>
    <recommendedName>
        <fullName evidence="1">DOG1 domain-containing protein</fullName>
    </recommendedName>
</protein>
<proteinExistence type="predicted"/>
<gene>
    <name evidence="2" type="ORF">C5167_047252</name>
</gene>
<sequence>MDLTILSRGVDLDSLSRSVTEINGGIGKETGGEEKKLCPKTMKVPHLALRNIPSGGRDNGETVDAAMQMAEVMETLVEKADFLRMATTRKIVETLSLVHGVRFLATVAQLQVSIRTLGWQREAARR</sequence>
<evidence type="ECO:0000259" key="1">
    <source>
        <dbReference type="PROSITE" id="PS51806"/>
    </source>
</evidence>
<dbReference type="AlphaFoldDB" id="A0A4Y7LJ13"/>
<dbReference type="Proteomes" id="UP000316621">
    <property type="component" value="Chromosome 11"/>
</dbReference>
<dbReference type="PROSITE" id="PS51806">
    <property type="entry name" value="DOG1"/>
    <property type="match status" value="1"/>
</dbReference>
<dbReference type="InterPro" id="IPR051886">
    <property type="entry name" value="Seed_Dev/Stress_Resp_Reg"/>
</dbReference>
<dbReference type="GO" id="GO:0043565">
    <property type="term" value="F:sequence-specific DNA binding"/>
    <property type="evidence" value="ECO:0007669"/>
    <property type="project" value="InterPro"/>
</dbReference>
<keyword evidence="3" id="KW-1185">Reference proteome</keyword>
<evidence type="ECO:0000313" key="2">
    <source>
        <dbReference type="EMBL" id="RZC84468.1"/>
    </source>
</evidence>